<dbReference type="Gene3D" id="1.50.10.10">
    <property type="match status" value="1"/>
</dbReference>
<sequence>MTDSSTFSGDMLINGFDEGEGKCCKHRKVKVDPAKLPSLTWQRKLNRDDISLSEFNLKLKEMVSMAPLGFRLWRYLQEEKAKGKDGLFINPFIKRVYSSCQGVPIGGMGAGSIGRSFKGEFLRWQIFPRICEDKPVLANQFSIFVTRPNGEKYSTVLCPRTPNDSSASGIGSWDWNLGGQNSSYHALYPRAWTVYDGEPDQALRIVCRQISPFIPHNYKESSLPTAVFTFTLHNLGNTSADVTLLFTWANSAGGDSGISGHHFNSKFRTEDGVQGVLLHHMTSKELPSVTFAIAAEENDAVHVSECPFFVISGDSQGITAKDMWNEVKKHGSFDHLQSEEMSMPSEPGSFVGAAVAASLTIPAADVRSATFSLAWACPEINFASGRTYHRRYTKFYGTMGHAAAEIARDAIQEHTRWESQIEQWQKPIIEDKRLPEWYPVTLFNELYYLNAGGTIWTDGLAPVQSLSTIGKRFSIDRSSSDVKRSADLTYADDTAVLILERMGSVIEDLQNPVSVNAAVGTNLLQKGEENVGQFLYLEGIEYYMCNTYDVHFYASFALTMLFPKLELSIQRDFAAAVMMHDPSRRMLLDDGVSATRNVLGALPHDIGMDDPWFEVNYYCLYNTDRWKDLNPKFVLQVYRDFVATGDKKFAEAVWPSVYMAVAFMDQFDKDGDGMIENDGFPDQTYDVWSVSGVSAYCGGLWVAALQAASALAREVGDKGSEDYFWFKFQKAKEVYQKLWNGSYFNYDNSGSAVSTSIQADQLAGQWYARACGLQPIVDEEKAKTALETVFNFNVMKVKDGRRGAVNGMRPNGEPDSSSLQSREIWSGVTYAVAAAMIHEDMADTGFKTAAGVYETAWSEDGFGYAFQTPEGWNTEGQYRALGYMRPLAIWAMQWALNPPKIPKQEMKPTLEADALSRQHAGFQTVARLLKLPKEKDARSVFQPTKWLKGKVIGSGSCGSIHLSMNKVTGGLFVLKSTDSEAGFRCLENEVEILENLDSPHIVKFIGKDLSFEANGKRKLSLFLEYMTGGSLADVAEKFGGSLDEEVICLYTKGILQGLKYLHENGIVHCDLKCKNILLGTSGEIKLADFGCAKRIKGNKAKGCTKSLSKCIGGTPLWMAPEILRNEELDFGADIWSLGCTIIEMATGKTPWGGDIYTNPLAAVMKIACSNEMPQFPSHFSDDGLDFLAKCLERDSKKRWRVEQLLDHPFISRSSEKIKNLEKIGVASTPASVLDGGIFSEMDFSDESSGDEDESISKNAFSTRRNCDFWTSTRGGKMDLESSEIWINVRN</sequence>
<dbReference type="InterPro" id="IPR000719">
    <property type="entry name" value="Prot_kinase_dom"/>
</dbReference>
<dbReference type="InterPro" id="IPR012341">
    <property type="entry name" value="6hp_glycosidase-like_sf"/>
</dbReference>
<dbReference type="InterPro" id="IPR024462">
    <property type="entry name" value="GH116_N"/>
</dbReference>
<dbReference type="CDD" id="cd06606">
    <property type="entry name" value="STKc_MAPKKK"/>
    <property type="match status" value="1"/>
</dbReference>
<dbReference type="Gene3D" id="1.10.510.10">
    <property type="entry name" value="Transferase(Phosphotransferase) domain 1"/>
    <property type="match status" value="1"/>
</dbReference>
<proteinExistence type="predicted"/>
<evidence type="ECO:0000313" key="3">
    <source>
        <dbReference type="Proteomes" id="UP000823775"/>
    </source>
</evidence>
<dbReference type="InterPro" id="IPR011009">
    <property type="entry name" value="Kinase-like_dom_sf"/>
</dbReference>
<dbReference type="EMBL" id="JACEIK010002962">
    <property type="protein sequence ID" value="MCD9639630.1"/>
    <property type="molecule type" value="Genomic_DNA"/>
</dbReference>
<dbReference type="SUPFAM" id="SSF56112">
    <property type="entry name" value="Protein kinase-like (PK-like)"/>
    <property type="match status" value="1"/>
</dbReference>
<dbReference type="PROSITE" id="PS00108">
    <property type="entry name" value="PROTEIN_KINASE_ST"/>
    <property type="match status" value="1"/>
</dbReference>
<dbReference type="InterPro" id="IPR008271">
    <property type="entry name" value="Ser/Thr_kinase_AS"/>
</dbReference>
<dbReference type="Proteomes" id="UP000823775">
    <property type="component" value="Unassembled WGS sequence"/>
</dbReference>
<comment type="caution">
    <text evidence="2">The sequence shown here is derived from an EMBL/GenBank/DDBJ whole genome shotgun (WGS) entry which is preliminary data.</text>
</comment>
<gene>
    <name evidence="2" type="ORF">HAX54_024278</name>
</gene>
<evidence type="ECO:0000259" key="1">
    <source>
        <dbReference type="PROSITE" id="PS50011"/>
    </source>
</evidence>
<feature type="domain" description="Protein kinase" evidence="1">
    <location>
        <begin position="946"/>
        <end position="1210"/>
    </location>
</feature>
<protein>
    <recommendedName>
        <fullName evidence="1">Protein kinase domain-containing protein</fullName>
    </recommendedName>
</protein>
<dbReference type="InterPro" id="IPR052566">
    <property type="entry name" value="Non-lysos_glucosylceramidase"/>
</dbReference>
<accession>A0ABS8V0L7</accession>
<dbReference type="SMART" id="SM00220">
    <property type="entry name" value="S_TKc"/>
    <property type="match status" value="1"/>
</dbReference>
<dbReference type="PANTHER" id="PTHR12654:SF3">
    <property type="entry name" value="NON-LYSOSOMAL GLUCOSYLCERAMIDASE"/>
    <property type="match status" value="1"/>
</dbReference>
<dbReference type="Pfam" id="PF04685">
    <property type="entry name" value="DUF608"/>
    <property type="match status" value="1"/>
</dbReference>
<dbReference type="PANTHER" id="PTHR12654">
    <property type="entry name" value="BILE ACID BETA-GLUCOSIDASE-RELATED"/>
    <property type="match status" value="1"/>
</dbReference>
<organism evidence="2 3">
    <name type="scientific">Datura stramonium</name>
    <name type="common">Jimsonweed</name>
    <name type="synonym">Common thornapple</name>
    <dbReference type="NCBI Taxonomy" id="4076"/>
    <lineage>
        <taxon>Eukaryota</taxon>
        <taxon>Viridiplantae</taxon>
        <taxon>Streptophyta</taxon>
        <taxon>Embryophyta</taxon>
        <taxon>Tracheophyta</taxon>
        <taxon>Spermatophyta</taxon>
        <taxon>Magnoliopsida</taxon>
        <taxon>eudicotyledons</taxon>
        <taxon>Gunneridae</taxon>
        <taxon>Pentapetalae</taxon>
        <taxon>asterids</taxon>
        <taxon>lamiids</taxon>
        <taxon>Solanales</taxon>
        <taxon>Solanaceae</taxon>
        <taxon>Solanoideae</taxon>
        <taxon>Datureae</taxon>
        <taxon>Datura</taxon>
    </lineage>
</organism>
<keyword evidence="3" id="KW-1185">Reference proteome</keyword>
<dbReference type="Pfam" id="PF12215">
    <property type="entry name" value="Glyco_hydr_116N"/>
    <property type="match status" value="1"/>
</dbReference>
<dbReference type="PROSITE" id="PS50011">
    <property type="entry name" value="PROTEIN_KINASE_DOM"/>
    <property type="match status" value="1"/>
</dbReference>
<evidence type="ECO:0000313" key="2">
    <source>
        <dbReference type="EMBL" id="MCD9639630.1"/>
    </source>
</evidence>
<dbReference type="InterPro" id="IPR008928">
    <property type="entry name" value="6-hairpin_glycosidase_sf"/>
</dbReference>
<dbReference type="Pfam" id="PF00069">
    <property type="entry name" value="Pkinase"/>
    <property type="match status" value="1"/>
</dbReference>
<name>A0ABS8V0L7_DATST</name>
<dbReference type="InterPro" id="IPR006775">
    <property type="entry name" value="GH116_catalytic"/>
</dbReference>
<dbReference type="SUPFAM" id="SSF48208">
    <property type="entry name" value="Six-hairpin glycosidases"/>
    <property type="match status" value="1"/>
</dbReference>
<reference evidence="2 3" key="1">
    <citation type="journal article" date="2021" name="BMC Genomics">
        <title>Datura genome reveals duplications of psychoactive alkaloid biosynthetic genes and high mutation rate following tissue culture.</title>
        <authorList>
            <person name="Rajewski A."/>
            <person name="Carter-House D."/>
            <person name="Stajich J."/>
            <person name="Litt A."/>
        </authorList>
    </citation>
    <scope>NUCLEOTIDE SEQUENCE [LARGE SCALE GENOMIC DNA]</scope>
    <source>
        <strain evidence="2">AR-01</strain>
    </source>
</reference>